<name>A0A9P6JIW1_9AGAR</name>
<evidence type="ECO:0008006" key="4">
    <source>
        <dbReference type="Google" id="ProtNLM"/>
    </source>
</evidence>
<dbReference type="EMBL" id="MU157951">
    <property type="protein sequence ID" value="KAF9522319.1"/>
    <property type="molecule type" value="Genomic_DNA"/>
</dbReference>
<keyword evidence="3" id="KW-1185">Reference proteome</keyword>
<evidence type="ECO:0000313" key="2">
    <source>
        <dbReference type="EMBL" id="KAF9522319.1"/>
    </source>
</evidence>
<evidence type="ECO:0000256" key="1">
    <source>
        <dbReference type="SAM" id="MobiDB-lite"/>
    </source>
</evidence>
<reference evidence="2" key="1">
    <citation type="submission" date="2020-11" db="EMBL/GenBank/DDBJ databases">
        <authorList>
            <consortium name="DOE Joint Genome Institute"/>
            <person name="Ahrendt S."/>
            <person name="Riley R."/>
            <person name="Andreopoulos W."/>
            <person name="Labutti K."/>
            <person name="Pangilinan J."/>
            <person name="Ruiz-Duenas F.J."/>
            <person name="Barrasa J.M."/>
            <person name="Sanchez-Garcia M."/>
            <person name="Camarero S."/>
            <person name="Miyauchi S."/>
            <person name="Serrano A."/>
            <person name="Linde D."/>
            <person name="Babiker R."/>
            <person name="Drula E."/>
            <person name="Ayuso-Fernandez I."/>
            <person name="Pacheco R."/>
            <person name="Padilla G."/>
            <person name="Ferreira P."/>
            <person name="Barriuso J."/>
            <person name="Kellner H."/>
            <person name="Castanera R."/>
            <person name="Alfaro M."/>
            <person name="Ramirez L."/>
            <person name="Pisabarro A.G."/>
            <person name="Kuo A."/>
            <person name="Tritt A."/>
            <person name="Lipzen A."/>
            <person name="He G."/>
            <person name="Yan M."/>
            <person name="Ng V."/>
            <person name="Cullen D."/>
            <person name="Martin F."/>
            <person name="Rosso M.-N."/>
            <person name="Henrissat B."/>
            <person name="Hibbett D."/>
            <person name="Martinez A.T."/>
            <person name="Grigoriev I.V."/>
        </authorList>
    </citation>
    <scope>NUCLEOTIDE SEQUENCE</scope>
    <source>
        <strain evidence="2">CBS 506.95</strain>
    </source>
</reference>
<feature type="region of interest" description="Disordered" evidence="1">
    <location>
        <begin position="568"/>
        <end position="637"/>
    </location>
</feature>
<proteinExistence type="predicted"/>
<feature type="compositionally biased region" description="Polar residues" evidence="1">
    <location>
        <begin position="1"/>
        <end position="14"/>
    </location>
</feature>
<sequence length="637" mass="71926">MSSSNAGGSRQTIPSVDFRSMAAPPRAGQPLVRSDNEPGWPFFELRGLWADFRSAFTRCLQDGSVDINTTQAATVLRLAEPELQLFANRFSSGQLQIHPTALTVLNWFGLVMARVEPEVPGRDRWMSIVPSIVHYNPNDFYSPDLELLEVPSNDNLVGHHLSYEEANSGWSYRTNFDTIAPPVDEPGLYQISRNEDQDARIFFDPRSYFLVSGRFRNESEASLYLSDGAPAIGQAYDHFLYQDPSSELVTENDGFHDPSISSTTRIPKPRRLADKFPAENPPPKLPTEKTGAKAQGTGKAKPKPSSKFPTKFRAPNDKRFLEAKKPTTSVSRDDAAFLEETPSFAASEPGSVLHNLSRPMVPYRPMDNEDFEMWASALNLAVPRRPCLMCILRNKECIRHPDKEETCTECSRKKQSCEFYYAPSKLQELQSKLSFANQHSFTGIRSHLDELSSAYQRMRMTEAMLERDMADVRRRANEISSSLFYWFAADKTGYFARGAVSDDEILDRVKQKLGNVYKLDPYDPKNAATIPFDTLAATLGVNPRPRSTPLFRPAPPLLLSDAIHRETRSFKRKHRDDSKDNLGEGPSNRQPVLQSPLPQPFRDFGLGDEGADDIYGDEDEEEEEHTPVPPSKRRREH</sequence>
<feature type="compositionally biased region" description="Acidic residues" evidence="1">
    <location>
        <begin position="609"/>
        <end position="624"/>
    </location>
</feature>
<dbReference type="AlphaFoldDB" id="A0A9P6JIW1"/>
<gene>
    <name evidence="2" type="ORF">CPB83DRAFT_840586</name>
</gene>
<comment type="caution">
    <text evidence="2">The sequence shown here is derived from an EMBL/GenBank/DDBJ whole genome shotgun (WGS) entry which is preliminary data.</text>
</comment>
<feature type="region of interest" description="Disordered" evidence="1">
    <location>
        <begin position="1"/>
        <end position="33"/>
    </location>
</feature>
<protein>
    <recommendedName>
        <fullName evidence="4">Zn(2)-C6 fungal-type domain-containing protein</fullName>
    </recommendedName>
</protein>
<feature type="compositionally biased region" description="Basic and acidic residues" evidence="1">
    <location>
        <begin position="568"/>
        <end position="582"/>
    </location>
</feature>
<feature type="compositionally biased region" description="Low complexity" evidence="1">
    <location>
        <begin position="303"/>
        <end position="312"/>
    </location>
</feature>
<feature type="region of interest" description="Disordered" evidence="1">
    <location>
        <begin position="250"/>
        <end position="313"/>
    </location>
</feature>
<evidence type="ECO:0000313" key="3">
    <source>
        <dbReference type="Proteomes" id="UP000807306"/>
    </source>
</evidence>
<dbReference type="Proteomes" id="UP000807306">
    <property type="component" value="Unassembled WGS sequence"/>
</dbReference>
<accession>A0A9P6JIW1</accession>
<organism evidence="2 3">
    <name type="scientific">Crepidotus variabilis</name>
    <dbReference type="NCBI Taxonomy" id="179855"/>
    <lineage>
        <taxon>Eukaryota</taxon>
        <taxon>Fungi</taxon>
        <taxon>Dikarya</taxon>
        <taxon>Basidiomycota</taxon>
        <taxon>Agaricomycotina</taxon>
        <taxon>Agaricomycetes</taxon>
        <taxon>Agaricomycetidae</taxon>
        <taxon>Agaricales</taxon>
        <taxon>Agaricineae</taxon>
        <taxon>Crepidotaceae</taxon>
        <taxon>Crepidotus</taxon>
    </lineage>
</organism>